<dbReference type="SUPFAM" id="SSF53850">
    <property type="entry name" value="Periplasmic binding protein-like II"/>
    <property type="match status" value="1"/>
</dbReference>
<dbReference type="EMBL" id="QLNI01000064">
    <property type="protein sequence ID" value="RAM00122.1"/>
    <property type="molecule type" value="Genomic_DNA"/>
</dbReference>
<accession>A0A328F9Q5</accession>
<gene>
    <name evidence="2" type="ORF">DO021_20820</name>
    <name evidence="1" type="ORF">EYB58_02270</name>
</gene>
<dbReference type="PANTHER" id="PTHR35841:SF1">
    <property type="entry name" value="PHOSPHONATES-BINDING PERIPLASMIC PROTEIN"/>
    <property type="match status" value="1"/>
</dbReference>
<proteinExistence type="predicted"/>
<dbReference type="AlphaFoldDB" id="A0A328F9Q5"/>
<protein>
    <submittedName>
        <fullName evidence="1 2">Phosphonate ABC transporter substrate-binding protein</fullName>
    </submittedName>
</protein>
<organism evidence="2 3">
    <name type="scientific">Desulfobacter hydrogenophilus</name>
    <dbReference type="NCBI Taxonomy" id="2291"/>
    <lineage>
        <taxon>Bacteria</taxon>
        <taxon>Pseudomonadati</taxon>
        <taxon>Thermodesulfobacteriota</taxon>
        <taxon>Desulfobacteria</taxon>
        <taxon>Desulfobacterales</taxon>
        <taxon>Desulfobacteraceae</taxon>
        <taxon>Desulfobacter</taxon>
    </lineage>
</organism>
<name>A0A328F9Q5_9BACT</name>
<reference evidence="1 4" key="2">
    <citation type="submission" date="2019-02" db="EMBL/GenBank/DDBJ databases">
        <title>Complete genome sequence of Desulfobacter hydrogenophilus AcRS1.</title>
        <authorList>
            <person name="Marietou A."/>
            <person name="Lund M.B."/>
            <person name="Marshall I.P.G."/>
            <person name="Schreiber L."/>
            <person name="Jorgensen B."/>
        </authorList>
    </citation>
    <scope>NUCLEOTIDE SEQUENCE [LARGE SCALE GENOMIC DNA]</scope>
    <source>
        <strain evidence="1 4">AcRS1</strain>
    </source>
</reference>
<dbReference type="Gene3D" id="3.40.190.10">
    <property type="entry name" value="Periplasmic binding protein-like II"/>
    <property type="match status" value="2"/>
</dbReference>
<dbReference type="Proteomes" id="UP000248798">
    <property type="component" value="Unassembled WGS sequence"/>
</dbReference>
<reference evidence="2 3" key="1">
    <citation type="submission" date="2018-06" db="EMBL/GenBank/DDBJ databases">
        <title>Complete Genome Sequence of Desulfobacter hydrogenophilus (DSM3380).</title>
        <authorList>
            <person name="Marietou A."/>
            <person name="Schreiber L."/>
            <person name="Marshall I."/>
            <person name="Jorgensen B."/>
        </authorList>
    </citation>
    <scope>NUCLEOTIDE SEQUENCE [LARGE SCALE GENOMIC DNA]</scope>
    <source>
        <strain evidence="2 3">DSM 3380</strain>
    </source>
</reference>
<dbReference type="Pfam" id="PF12974">
    <property type="entry name" value="Phosphonate-bd"/>
    <property type="match status" value="1"/>
</dbReference>
<evidence type="ECO:0000313" key="3">
    <source>
        <dbReference type="Proteomes" id="UP000248798"/>
    </source>
</evidence>
<dbReference type="RefSeq" id="WP_111960270.1">
    <property type="nucleotide sequence ID" value="NZ_CP036313.1"/>
</dbReference>
<dbReference type="PANTHER" id="PTHR35841">
    <property type="entry name" value="PHOSPHONATES-BINDING PERIPLASMIC PROTEIN"/>
    <property type="match status" value="1"/>
</dbReference>
<sequence length="308" mass="34871">MGTFRIFFAATLLVLLVGCGDDEPVVKVDLSRTEQVTFTQEPDQITYAYLPQYSHTVSYTRHHGLINYLRKTTGLNIRQIFPDTFDQHMKMVGNRQIDISFSNPLIYVKIAQRYGARAFAQIVETTGKDSFRGQIITRKNNLAIQRLEDCRGKRWIAVDPASAGGYLFPLGHFFNQGIFTSDFKAIDFAPGPGGKQEKVILAVFAGRYDIGTIREGALDVVAGRIDVSKIRILSRTRTYPGWVYAARKDLDPNNLDKIKKALTALDFNRQDHREILEAANFFKVIPTQDEDFQPVRALMDKLGMELTP</sequence>
<evidence type="ECO:0000313" key="1">
    <source>
        <dbReference type="EMBL" id="QBH11853.1"/>
    </source>
</evidence>
<dbReference type="CDD" id="cd01071">
    <property type="entry name" value="PBP2_PhnD_like"/>
    <property type="match status" value="1"/>
</dbReference>
<dbReference type="PROSITE" id="PS51257">
    <property type="entry name" value="PROKAR_LIPOPROTEIN"/>
    <property type="match status" value="1"/>
</dbReference>
<keyword evidence="4" id="KW-1185">Reference proteome</keyword>
<evidence type="ECO:0000313" key="4">
    <source>
        <dbReference type="Proteomes" id="UP000293902"/>
    </source>
</evidence>
<evidence type="ECO:0000313" key="2">
    <source>
        <dbReference type="EMBL" id="RAM00122.1"/>
    </source>
</evidence>
<dbReference type="OrthoDB" id="9764656at2"/>
<dbReference type="Proteomes" id="UP000293902">
    <property type="component" value="Chromosome"/>
</dbReference>
<dbReference type="EMBL" id="CP036313">
    <property type="protein sequence ID" value="QBH11853.1"/>
    <property type="molecule type" value="Genomic_DNA"/>
</dbReference>